<organism evidence="1 2">
    <name type="scientific">Myxococcus fulvus (strain ATCC BAA-855 / HW-1)</name>
    <dbReference type="NCBI Taxonomy" id="483219"/>
    <lineage>
        <taxon>Bacteria</taxon>
        <taxon>Pseudomonadati</taxon>
        <taxon>Myxococcota</taxon>
        <taxon>Myxococcia</taxon>
        <taxon>Myxococcales</taxon>
        <taxon>Cystobacterineae</taxon>
        <taxon>Myxococcaceae</taxon>
        <taxon>Myxococcus</taxon>
    </lineage>
</organism>
<dbReference type="Proteomes" id="UP000000488">
    <property type="component" value="Chromosome"/>
</dbReference>
<proteinExistence type="predicted"/>
<accession>F8CHG6</accession>
<protein>
    <recommendedName>
        <fullName evidence="3">DUF3396 domain-containing protein</fullName>
    </recommendedName>
</protein>
<name>F8CHG6_MYXFH</name>
<evidence type="ECO:0008006" key="3">
    <source>
        <dbReference type="Google" id="ProtNLM"/>
    </source>
</evidence>
<evidence type="ECO:0000313" key="2">
    <source>
        <dbReference type="Proteomes" id="UP000000488"/>
    </source>
</evidence>
<dbReference type="STRING" id="483219.LILAB_21925"/>
<dbReference type="EMBL" id="CP002830">
    <property type="protein sequence ID" value="AEI66284.1"/>
    <property type="molecule type" value="Genomic_DNA"/>
</dbReference>
<reference evidence="1 2" key="1">
    <citation type="journal article" date="2011" name="J. Bacteriol.">
        <title>Genome sequence of the halotolerant marine bacterium Myxococcus fulvus HW-1.</title>
        <authorList>
            <person name="Li Z.F."/>
            <person name="Li X."/>
            <person name="Liu H."/>
            <person name="Liu X."/>
            <person name="Han K."/>
            <person name="Wu Z.H."/>
            <person name="Hu W."/>
            <person name="Li F.F."/>
            <person name="Li Y.Z."/>
        </authorList>
    </citation>
    <scope>NUCLEOTIDE SEQUENCE [LARGE SCALE GENOMIC DNA]</scope>
    <source>
        <strain evidence="2">ATCC BAA-855 / HW-1</strain>
    </source>
</reference>
<dbReference type="InterPro" id="IPR021815">
    <property type="entry name" value="TsiV"/>
</dbReference>
<dbReference type="AlphaFoldDB" id="F8CHG6"/>
<evidence type="ECO:0000313" key="1">
    <source>
        <dbReference type="EMBL" id="AEI66284.1"/>
    </source>
</evidence>
<sequence>MRNDSGDLVVRDGIVLCFFMRRSHQDVAPAVWRALETYRRDIPDGALGWYGADDGDTLPLDARGWEHIRAQMVERSWGIEWLVELLQSPSEASGYRFEYDGRQLDAPLFAHDDGATSAACFSVPTEYLAARGPGHLRALALELARELPFSFGYASLALMSPAGGGFSVRTRLLDLLSRFPGLDLPRFGGTSRSLGSRARGAYWLTFLGQPLLEQLGGGDALRSSLDFPSVTFHRLDAERLLLTLGDGPEAMDMERQGVPPQYRALARRLEPFFPEERSTWPPLDTAALTRWSRRHCL</sequence>
<dbReference type="Pfam" id="PF11876">
    <property type="entry name" value="TsiV"/>
    <property type="match status" value="1"/>
</dbReference>
<dbReference type="KEGG" id="mfu:LILAB_21925"/>
<dbReference type="HOGENOM" id="CLU_082670_0_0_7"/>
<gene>
    <name evidence="1" type="ordered locus">LILAB_21925</name>
</gene>